<sequence length="308" mass="35114">MKFEVTILGSSSATPVYNRNPTAQVLNINERLYLIDCGEGTQLQMIRFDVKVSRIDHIFISHLHGDHYFGLVGLLSSLHLNGRTKPIKIFGPAPLKEIIDVQFKHSETNLHYPIEFYPTNPDVSEVILDNQDVVVETIPLDHRIACTGFLFKQKKRLRKLIKEKVLALDIPLENYALLKKGAPYTAPDGTVYKNTDLTVDSDRPKCYAFCSDTIYNEQYFEQISHVDMLYHEATFLHNLLDRANKTHHTTAWQAAQVASQTQAKSLLIGHFSARYKSLNELLDEARNVFPNTELALEGYTYEVGIDFV</sequence>
<evidence type="ECO:0000256" key="1">
    <source>
        <dbReference type="ARBA" id="ARBA00011738"/>
    </source>
</evidence>
<feature type="binding site" evidence="8">
    <location>
        <position position="212"/>
    </location>
    <ligand>
        <name>Zn(2+)</name>
        <dbReference type="ChEBI" id="CHEBI:29105"/>
        <label>2</label>
        <note>catalytic</note>
    </ligand>
</feature>
<organism evidence="9 10">
    <name type="scientific">Mucilaginibacter robiniae</name>
    <dbReference type="NCBI Taxonomy" id="2728022"/>
    <lineage>
        <taxon>Bacteria</taxon>
        <taxon>Pseudomonadati</taxon>
        <taxon>Bacteroidota</taxon>
        <taxon>Sphingobacteriia</taxon>
        <taxon>Sphingobacteriales</taxon>
        <taxon>Sphingobacteriaceae</taxon>
        <taxon>Mucilaginibacter</taxon>
    </lineage>
</organism>
<dbReference type="Pfam" id="PF23023">
    <property type="entry name" value="Anti-Pycsar_Apyc1"/>
    <property type="match status" value="1"/>
</dbReference>
<protein>
    <recommendedName>
        <fullName evidence="8">Ribonuclease Z</fullName>
        <shortName evidence="8">RNase Z</shortName>
        <ecNumber evidence="8">3.1.26.11</ecNumber>
    </recommendedName>
    <alternativeName>
        <fullName evidence="8">tRNA 3 endonuclease</fullName>
    </alternativeName>
    <alternativeName>
        <fullName evidence="8">tRNase Z</fullName>
    </alternativeName>
</protein>
<comment type="cofactor">
    <cofactor evidence="8">
        <name>Zn(2+)</name>
        <dbReference type="ChEBI" id="CHEBI:29105"/>
    </cofactor>
    <text evidence="8">Binds 2 Zn(2+) ions.</text>
</comment>
<dbReference type="InterPro" id="IPR036866">
    <property type="entry name" value="RibonucZ/Hydroxyglut_hydro"/>
</dbReference>
<dbReference type="RefSeq" id="WP_169610371.1">
    <property type="nucleotide sequence ID" value="NZ_CP051682.1"/>
</dbReference>
<dbReference type="PANTHER" id="PTHR46018">
    <property type="entry name" value="ZINC PHOSPHODIESTERASE ELAC PROTEIN 1"/>
    <property type="match status" value="1"/>
</dbReference>
<dbReference type="GO" id="GO:0042781">
    <property type="term" value="F:3'-tRNA processing endoribonuclease activity"/>
    <property type="evidence" value="ECO:0007669"/>
    <property type="project" value="UniProtKB-UniRule"/>
</dbReference>
<feature type="binding site" evidence="8">
    <location>
        <position position="62"/>
    </location>
    <ligand>
        <name>Zn(2+)</name>
        <dbReference type="ChEBI" id="CHEBI:29105"/>
        <label>1</label>
        <note>catalytic</note>
    </ligand>
</feature>
<dbReference type="CDD" id="cd07717">
    <property type="entry name" value="RNaseZ_ZiPD-like_MBL-fold"/>
    <property type="match status" value="1"/>
</dbReference>
<evidence type="ECO:0000313" key="9">
    <source>
        <dbReference type="EMBL" id="QJD97840.1"/>
    </source>
</evidence>
<evidence type="ECO:0000256" key="5">
    <source>
        <dbReference type="ARBA" id="ARBA00022759"/>
    </source>
</evidence>
<keyword evidence="10" id="KW-1185">Reference proteome</keyword>
<dbReference type="AlphaFoldDB" id="A0A7L5E389"/>
<feature type="binding site" evidence="8">
    <location>
        <position position="67"/>
    </location>
    <ligand>
        <name>Zn(2+)</name>
        <dbReference type="ChEBI" id="CHEBI:29105"/>
        <label>2</label>
        <note>catalytic</note>
    </ligand>
</feature>
<feature type="active site" description="Proton acceptor" evidence="8">
    <location>
        <position position="66"/>
    </location>
</feature>
<feature type="binding site" evidence="8">
    <location>
        <position position="142"/>
    </location>
    <ligand>
        <name>Zn(2+)</name>
        <dbReference type="ChEBI" id="CHEBI:29105"/>
        <label>1</label>
        <note>catalytic</note>
    </ligand>
</feature>
<keyword evidence="5 8" id="KW-0255">Endonuclease</keyword>
<dbReference type="PANTHER" id="PTHR46018:SF2">
    <property type="entry name" value="ZINC PHOSPHODIESTERASE ELAC PROTEIN 1"/>
    <property type="match status" value="1"/>
</dbReference>
<proteinExistence type="inferred from homology"/>
<dbReference type="InterPro" id="IPR013471">
    <property type="entry name" value="RNase_Z/BN"/>
</dbReference>
<evidence type="ECO:0000256" key="3">
    <source>
        <dbReference type="ARBA" id="ARBA00022722"/>
    </source>
</evidence>
<keyword evidence="6 8" id="KW-0378">Hydrolase</keyword>
<feature type="binding site" evidence="8">
    <location>
        <position position="212"/>
    </location>
    <ligand>
        <name>Zn(2+)</name>
        <dbReference type="ChEBI" id="CHEBI:29105"/>
        <label>1</label>
        <note>catalytic</note>
    </ligand>
</feature>
<name>A0A7L5E389_9SPHI</name>
<feature type="binding site" evidence="8">
    <location>
        <position position="66"/>
    </location>
    <ligand>
        <name>Zn(2+)</name>
        <dbReference type="ChEBI" id="CHEBI:29105"/>
        <label>2</label>
        <note>catalytic</note>
    </ligand>
</feature>
<dbReference type="Proteomes" id="UP000503278">
    <property type="component" value="Chromosome"/>
</dbReference>
<evidence type="ECO:0000256" key="4">
    <source>
        <dbReference type="ARBA" id="ARBA00022723"/>
    </source>
</evidence>
<dbReference type="Gene3D" id="3.60.15.10">
    <property type="entry name" value="Ribonuclease Z/Hydroxyacylglutathione hydrolase-like"/>
    <property type="match status" value="1"/>
</dbReference>
<accession>A0A7L5E389</accession>
<dbReference type="KEGG" id="mrob:HH214_19135"/>
<evidence type="ECO:0000256" key="8">
    <source>
        <dbReference type="HAMAP-Rule" id="MF_01818"/>
    </source>
</evidence>
<dbReference type="SUPFAM" id="SSF56281">
    <property type="entry name" value="Metallo-hydrolase/oxidoreductase"/>
    <property type="match status" value="1"/>
</dbReference>
<evidence type="ECO:0000256" key="7">
    <source>
        <dbReference type="ARBA" id="ARBA00022833"/>
    </source>
</evidence>
<dbReference type="GO" id="GO:0008270">
    <property type="term" value="F:zinc ion binding"/>
    <property type="evidence" value="ECO:0007669"/>
    <property type="project" value="UniProtKB-UniRule"/>
</dbReference>
<keyword evidence="7 8" id="KW-0862">Zinc</keyword>
<keyword evidence="4 8" id="KW-0479">Metal-binding</keyword>
<dbReference type="EMBL" id="CP051682">
    <property type="protein sequence ID" value="QJD97840.1"/>
    <property type="molecule type" value="Genomic_DNA"/>
</dbReference>
<feature type="binding site" evidence="8">
    <location>
        <position position="270"/>
    </location>
    <ligand>
        <name>Zn(2+)</name>
        <dbReference type="ChEBI" id="CHEBI:29105"/>
        <label>2</label>
        <note>catalytic</note>
    </ligand>
</feature>
<dbReference type="EC" id="3.1.26.11" evidence="8"/>
<evidence type="ECO:0000256" key="2">
    <source>
        <dbReference type="ARBA" id="ARBA00022694"/>
    </source>
</evidence>
<evidence type="ECO:0000256" key="6">
    <source>
        <dbReference type="ARBA" id="ARBA00022801"/>
    </source>
</evidence>
<feature type="binding site" evidence="8">
    <location>
        <position position="64"/>
    </location>
    <ligand>
        <name>Zn(2+)</name>
        <dbReference type="ChEBI" id="CHEBI:29105"/>
        <label>1</label>
        <note>catalytic</note>
    </ligand>
</feature>
<comment type="similarity">
    <text evidence="8">Belongs to the RNase Z family.</text>
</comment>
<gene>
    <name evidence="8" type="primary">rnz</name>
    <name evidence="9" type="ORF">HH214_19135</name>
</gene>
<dbReference type="NCBIfam" id="NF000801">
    <property type="entry name" value="PRK00055.1-3"/>
    <property type="match status" value="1"/>
</dbReference>
<keyword evidence="2 8" id="KW-0819">tRNA processing</keyword>
<dbReference type="NCBIfam" id="TIGR02651">
    <property type="entry name" value="RNase_Z"/>
    <property type="match status" value="1"/>
</dbReference>
<comment type="catalytic activity">
    <reaction evidence="8">
        <text>Endonucleolytic cleavage of RNA, removing extra 3' nucleotides from tRNA precursor, generating 3' termini of tRNAs. A 3'-hydroxy group is left at the tRNA terminus and a 5'-phosphoryl group is left at the trailer molecule.</text>
        <dbReference type="EC" id="3.1.26.11"/>
    </reaction>
</comment>
<reference evidence="9 10" key="1">
    <citation type="submission" date="2020-04" db="EMBL/GenBank/DDBJ databases">
        <title>Genome sequencing of novel species.</title>
        <authorList>
            <person name="Heo J."/>
            <person name="Kim S.-J."/>
            <person name="Kim J.-S."/>
            <person name="Hong S.-B."/>
            <person name="Kwon S.-W."/>
        </authorList>
    </citation>
    <scope>NUCLEOTIDE SEQUENCE [LARGE SCALE GENOMIC DNA]</scope>
    <source>
        <strain evidence="9 10">F39-2</strain>
    </source>
</reference>
<comment type="subunit">
    <text evidence="1 8">Homodimer.</text>
</comment>
<dbReference type="HAMAP" id="MF_01818">
    <property type="entry name" value="RNase_Z_BN"/>
    <property type="match status" value="1"/>
</dbReference>
<comment type="function">
    <text evidence="8">Zinc phosphodiesterase, which displays some tRNA 3'-processing endonuclease activity. Probably involved in tRNA maturation, by removing a 3'-trailer from precursor tRNA.</text>
</comment>
<evidence type="ECO:0000313" key="10">
    <source>
        <dbReference type="Proteomes" id="UP000503278"/>
    </source>
</evidence>
<keyword evidence="3 8" id="KW-0540">Nuclease</keyword>